<name>X1LX01_9ZZZZ</name>
<feature type="domain" description="Transketolase-like pyrimidine-binding" evidence="2">
    <location>
        <begin position="7"/>
        <end position="105"/>
    </location>
</feature>
<dbReference type="InterPro" id="IPR005475">
    <property type="entry name" value="Transketolase-like_Pyr-bd"/>
</dbReference>
<evidence type="ECO:0000313" key="3">
    <source>
        <dbReference type="EMBL" id="GAI23922.1"/>
    </source>
</evidence>
<dbReference type="PANTHER" id="PTHR43257:SF2">
    <property type="entry name" value="PYRUVATE DEHYDROGENASE E1 COMPONENT SUBUNIT BETA"/>
    <property type="match status" value="1"/>
</dbReference>
<dbReference type="Pfam" id="PF02779">
    <property type="entry name" value="Transket_pyr"/>
    <property type="match status" value="1"/>
</dbReference>
<feature type="non-terminal residue" evidence="3">
    <location>
        <position position="105"/>
    </location>
</feature>
<organism evidence="3">
    <name type="scientific">marine sediment metagenome</name>
    <dbReference type="NCBI Taxonomy" id="412755"/>
    <lineage>
        <taxon>unclassified sequences</taxon>
        <taxon>metagenomes</taxon>
        <taxon>ecological metagenomes</taxon>
    </lineage>
</organism>
<dbReference type="AlphaFoldDB" id="X1LX01"/>
<evidence type="ECO:0000256" key="1">
    <source>
        <dbReference type="ARBA" id="ARBA00023052"/>
    </source>
</evidence>
<dbReference type="PANTHER" id="PTHR43257">
    <property type="entry name" value="PYRUVATE DEHYDROGENASE E1 COMPONENT BETA SUBUNIT"/>
    <property type="match status" value="1"/>
</dbReference>
<comment type="caution">
    <text evidence="3">The sequence shown here is derived from an EMBL/GenBank/DDBJ whole genome shotgun (WGS) entry which is preliminary data.</text>
</comment>
<evidence type="ECO:0000259" key="2">
    <source>
        <dbReference type="Pfam" id="PF02779"/>
    </source>
</evidence>
<dbReference type="SUPFAM" id="SSF52518">
    <property type="entry name" value="Thiamin diphosphate-binding fold (THDP-binding)"/>
    <property type="match status" value="1"/>
</dbReference>
<protein>
    <recommendedName>
        <fullName evidence="2">Transketolase-like pyrimidine-binding domain-containing protein</fullName>
    </recommendedName>
</protein>
<dbReference type="InterPro" id="IPR029061">
    <property type="entry name" value="THDP-binding"/>
</dbReference>
<dbReference type="EMBL" id="BARV01014845">
    <property type="protein sequence ID" value="GAI23922.1"/>
    <property type="molecule type" value="Genomic_DNA"/>
</dbReference>
<proteinExistence type="predicted"/>
<dbReference type="Gene3D" id="3.40.50.970">
    <property type="match status" value="1"/>
</dbReference>
<accession>X1LX01</accession>
<keyword evidence="1" id="KW-0786">Thiamine pyrophosphate</keyword>
<reference evidence="3" key="1">
    <citation type="journal article" date="2014" name="Front. Microbiol.">
        <title>High frequency of phylogenetically diverse reductive dehalogenase-homologous genes in deep subseafloor sedimentary metagenomes.</title>
        <authorList>
            <person name="Kawai M."/>
            <person name="Futagami T."/>
            <person name="Toyoda A."/>
            <person name="Takaki Y."/>
            <person name="Nishi S."/>
            <person name="Hori S."/>
            <person name="Arai W."/>
            <person name="Tsubouchi T."/>
            <person name="Morono Y."/>
            <person name="Uchiyama I."/>
            <person name="Ito T."/>
            <person name="Fujiyama A."/>
            <person name="Inagaki F."/>
            <person name="Takami H."/>
        </authorList>
    </citation>
    <scope>NUCLEOTIDE SEQUENCE</scope>
    <source>
        <strain evidence="3">Expedition CK06-06</strain>
    </source>
</reference>
<sequence length="105" mass="11438">MSSKTRKLTFSLAINEALKQIMTLDENVILIGQGVKSPWYVGNTCKDLIDTFGEDRVIDTPVSENAITGAAVGASLVGMKPIVVHPRVDFSLYAFDPIINQAANW</sequence>
<gene>
    <name evidence="3" type="ORF">S06H3_25765</name>
</gene>